<evidence type="ECO:0000256" key="1">
    <source>
        <dbReference type="ARBA" id="ARBA00004448"/>
    </source>
</evidence>
<evidence type="ECO:0000313" key="10">
    <source>
        <dbReference type="EMBL" id="CAD7664604.1"/>
    </source>
</evidence>
<dbReference type="PROSITE" id="PS50920">
    <property type="entry name" value="SOLCAR"/>
    <property type="match status" value="2"/>
</dbReference>
<dbReference type="Proteomes" id="UP000728032">
    <property type="component" value="Unassembled WGS sequence"/>
</dbReference>
<evidence type="ECO:0000256" key="7">
    <source>
        <dbReference type="ARBA" id="ARBA00023136"/>
    </source>
</evidence>
<evidence type="ECO:0000256" key="9">
    <source>
        <dbReference type="RuleBase" id="RU000488"/>
    </source>
</evidence>
<feature type="non-terminal residue" evidence="10">
    <location>
        <position position="1"/>
    </location>
</feature>
<dbReference type="InterPro" id="IPR051028">
    <property type="entry name" value="Mito_Solute_Carrier"/>
</dbReference>
<sequence>MFTNPLEIVKIRLQVAGEITSGPKISALGVIRELGIRGLYKGSKACFLRDIPFSAIYFPVYAHMKLNFADVNGHNSAPSLLISAMIAGVPAAYLVTPADVIKTRLQVAARAGQTTYTGVIDAVRKIWKEEGGIAFWKGGPARVLRSAPQFGFTLLT</sequence>
<keyword evidence="4" id="KW-0999">Mitochondrion inner membrane</keyword>
<dbReference type="EMBL" id="CAJPVJ010039637">
    <property type="protein sequence ID" value="CAG2181741.1"/>
    <property type="molecule type" value="Genomic_DNA"/>
</dbReference>
<dbReference type="AlphaFoldDB" id="A0A7R9MRL4"/>
<proteinExistence type="inferred from homology"/>
<keyword evidence="3 8" id="KW-0812">Transmembrane</keyword>
<evidence type="ECO:0000256" key="4">
    <source>
        <dbReference type="ARBA" id="ARBA00022792"/>
    </source>
</evidence>
<gene>
    <name evidence="10" type="ORF">ONB1V03_LOCUS21162</name>
</gene>
<comment type="similarity">
    <text evidence="2 9">Belongs to the mitochondrial carrier (TC 2.A.29) family.</text>
</comment>
<keyword evidence="5" id="KW-1133">Transmembrane helix</keyword>
<evidence type="ECO:0000256" key="6">
    <source>
        <dbReference type="ARBA" id="ARBA00023128"/>
    </source>
</evidence>
<keyword evidence="7 8" id="KW-0472">Membrane</keyword>
<accession>A0A7R9MRL4</accession>
<protein>
    <submittedName>
        <fullName evidence="10">Uncharacterized protein</fullName>
    </submittedName>
</protein>
<dbReference type="GO" id="GO:0043490">
    <property type="term" value="P:malate-aspartate shuttle"/>
    <property type="evidence" value="ECO:0007669"/>
    <property type="project" value="TreeGrafter"/>
</dbReference>
<evidence type="ECO:0000256" key="5">
    <source>
        <dbReference type="ARBA" id="ARBA00022989"/>
    </source>
</evidence>
<dbReference type="GO" id="GO:0015183">
    <property type="term" value="F:L-aspartate transmembrane transporter activity"/>
    <property type="evidence" value="ECO:0007669"/>
    <property type="project" value="TreeGrafter"/>
</dbReference>
<dbReference type="PANTHER" id="PTHR45678">
    <property type="entry name" value="MITOCHONDRIAL 2-OXODICARBOXYLATE CARRIER 1-RELATED"/>
    <property type="match status" value="1"/>
</dbReference>
<feature type="repeat" description="Solcar" evidence="8">
    <location>
        <begin position="75"/>
        <end position="156"/>
    </location>
</feature>
<dbReference type="InterPro" id="IPR018108">
    <property type="entry name" value="MCP_transmembrane"/>
</dbReference>
<dbReference type="EMBL" id="OC954462">
    <property type="protein sequence ID" value="CAD7664604.1"/>
    <property type="molecule type" value="Genomic_DNA"/>
</dbReference>
<dbReference type="InterPro" id="IPR023395">
    <property type="entry name" value="MCP_dom_sf"/>
</dbReference>
<evidence type="ECO:0000313" key="11">
    <source>
        <dbReference type="Proteomes" id="UP000728032"/>
    </source>
</evidence>
<dbReference type="Gene3D" id="1.50.40.10">
    <property type="entry name" value="Mitochondrial carrier domain"/>
    <property type="match status" value="1"/>
</dbReference>
<dbReference type="Pfam" id="PF00153">
    <property type="entry name" value="Mito_carr"/>
    <property type="match status" value="2"/>
</dbReference>
<comment type="subcellular location">
    <subcellularLocation>
        <location evidence="1">Mitochondrion inner membrane</location>
        <topology evidence="1">Multi-pass membrane protein</topology>
    </subcellularLocation>
</comment>
<dbReference type="GO" id="GO:0005743">
    <property type="term" value="C:mitochondrial inner membrane"/>
    <property type="evidence" value="ECO:0007669"/>
    <property type="project" value="UniProtKB-SubCell"/>
</dbReference>
<name>A0A7R9MRL4_9ACAR</name>
<evidence type="ECO:0000256" key="2">
    <source>
        <dbReference type="ARBA" id="ARBA00006375"/>
    </source>
</evidence>
<keyword evidence="9" id="KW-0813">Transport</keyword>
<dbReference type="SUPFAM" id="SSF103506">
    <property type="entry name" value="Mitochondrial carrier"/>
    <property type="match status" value="1"/>
</dbReference>
<feature type="repeat" description="Solcar" evidence="8">
    <location>
        <begin position="1"/>
        <end position="67"/>
    </location>
</feature>
<organism evidence="10">
    <name type="scientific">Oppiella nova</name>
    <dbReference type="NCBI Taxonomy" id="334625"/>
    <lineage>
        <taxon>Eukaryota</taxon>
        <taxon>Metazoa</taxon>
        <taxon>Ecdysozoa</taxon>
        <taxon>Arthropoda</taxon>
        <taxon>Chelicerata</taxon>
        <taxon>Arachnida</taxon>
        <taxon>Acari</taxon>
        <taxon>Acariformes</taxon>
        <taxon>Sarcoptiformes</taxon>
        <taxon>Oribatida</taxon>
        <taxon>Brachypylina</taxon>
        <taxon>Oppioidea</taxon>
        <taxon>Oppiidae</taxon>
        <taxon>Oppiella</taxon>
    </lineage>
</organism>
<reference evidence="10" key="1">
    <citation type="submission" date="2020-11" db="EMBL/GenBank/DDBJ databases">
        <authorList>
            <person name="Tran Van P."/>
        </authorList>
    </citation>
    <scope>NUCLEOTIDE SEQUENCE</scope>
</reference>
<dbReference type="OrthoDB" id="6503651at2759"/>
<dbReference type="PANTHER" id="PTHR45678:SF9">
    <property type="entry name" value="CALCIUM-BINDING MITOCHONDRIAL CARRIER PROTEIN ARALAR1"/>
    <property type="match status" value="1"/>
</dbReference>
<evidence type="ECO:0000256" key="3">
    <source>
        <dbReference type="ARBA" id="ARBA00022692"/>
    </source>
</evidence>
<evidence type="ECO:0000256" key="8">
    <source>
        <dbReference type="PROSITE-ProRule" id="PRU00282"/>
    </source>
</evidence>
<keyword evidence="6" id="KW-0496">Mitochondrion</keyword>
<keyword evidence="11" id="KW-1185">Reference proteome</keyword>
<dbReference type="GO" id="GO:0005313">
    <property type="term" value="F:L-glutamate transmembrane transporter activity"/>
    <property type="evidence" value="ECO:0007669"/>
    <property type="project" value="TreeGrafter"/>
</dbReference>